<proteinExistence type="predicted"/>
<dbReference type="KEGG" id="blr:BRLA_c013280"/>
<evidence type="ECO:0000313" key="3">
    <source>
        <dbReference type="Proteomes" id="UP000005850"/>
    </source>
</evidence>
<dbReference type="EMBL" id="CP007806">
    <property type="protein sequence ID" value="AIG25668.1"/>
    <property type="molecule type" value="Genomic_DNA"/>
</dbReference>
<feature type="signal peptide" evidence="1">
    <location>
        <begin position="1"/>
        <end position="23"/>
    </location>
</feature>
<feature type="chain" id="PRO_5039351671" evidence="1">
    <location>
        <begin position="24"/>
        <end position="256"/>
    </location>
</feature>
<dbReference type="HOGENOM" id="CLU_1084501_0_0_9"/>
<name>A0A075R3C6_BRELA</name>
<dbReference type="RefSeq" id="WP_003338293.1">
    <property type="nucleotide sequence ID" value="NZ_CP007806.1"/>
</dbReference>
<keyword evidence="1" id="KW-0732">Signal</keyword>
<reference evidence="2 3" key="1">
    <citation type="journal article" date="2011" name="J. Bacteriol.">
        <title>Genome sequence of Brevibacillus laterosporus LMG 15441, a pathogen of invertebrates.</title>
        <authorList>
            <person name="Djukic M."/>
            <person name="Poehlein A."/>
            <person name="Thurmer A."/>
            <person name="Daniel R."/>
        </authorList>
    </citation>
    <scope>NUCLEOTIDE SEQUENCE [LARGE SCALE GENOMIC DNA]</scope>
    <source>
        <strain evidence="2 3">LMG 15441</strain>
    </source>
</reference>
<protein>
    <submittedName>
        <fullName evidence="2">Uncharacterized protein</fullName>
    </submittedName>
</protein>
<sequence length="256" mass="29705">MKKKQALAAVCMMAVMLSTTAPYCPVLAEAVNNKASKEKQTLHIDQVIAEINQKKPMSVYFEATDITHERQNGKTEKFTRYTKHWDNTIKGEERIEIRENRQIKYSVSKAGETTKYITGDKEASLYQKGLNTENNVINKVKKDLDFRIINKKYTSPDTKKTVQVVEESLLNRPVYHISLKTEIVRNGKSNVSYQDWWIDKETGFQLKSTGNWNNNRQTHEYTVTKVNFKPTFSEKDFIFELPVGVTLVNEERLKKK</sequence>
<gene>
    <name evidence="2" type="ORF">BRLA_c013280</name>
</gene>
<evidence type="ECO:0000256" key="1">
    <source>
        <dbReference type="SAM" id="SignalP"/>
    </source>
</evidence>
<dbReference type="AlphaFoldDB" id="A0A075R3C6"/>
<dbReference type="Gene3D" id="2.50.20.10">
    <property type="entry name" value="Lipoprotein localisation LolA/LolB/LppX"/>
    <property type="match status" value="1"/>
</dbReference>
<dbReference type="Proteomes" id="UP000005850">
    <property type="component" value="Chromosome"/>
</dbReference>
<keyword evidence="3" id="KW-1185">Reference proteome</keyword>
<accession>A0A075R3C6</accession>
<evidence type="ECO:0000313" key="2">
    <source>
        <dbReference type="EMBL" id="AIG25668.1"/>
    </source>
</evidence>
<organism evidence="2 3">
    <name type="scientific">Brevibacillus laterosporus LMG 15441</name>
    <dbReference type="NCBI Taxonomy" id="1042163"/>
    <lineage>
        <taxon>Bacteria</taxon>
        <taxon>Bacillati</taxon>
        <taxon>Bacillota</taxon>
        <taxon>Bacilli</taxon>
        <taxon>Bacillales</taxon>
        <taxon>Paenibacillaceae</taxon>
        <taxon>Brevibacillus</taxon>
    </lineage>
</organism>